<evidence type="ECO:0000256" key="1">
    <source>
        <dbReference type="ARBA" id="ARBA00004339"/>
    </source>
</evidence>
<dbReference type="Pfam" id="PF00497">
    <property type="entry name" value="SBP_bac_3"/>
    <property type="match status" value="1"/>
</dbReference>
<evidence type="ECO:0000256" key="2">
    <source>
        <dbReference type="ARBA" id="ARBA00022729"/>
    </source>
</evidence>
<evidence type="ECO:0000259" key="6">
    <source>
        <dbReference type="SMART" id="SM00062"/>
    </source>
</evidence>
<dbReference type="CDD" id="cd13403">
    <property type="entry name" value="MLTF-like"/>
    <property type="match status" value="1"/>
</dbReference>
<comment type="caution">
    <text evidence="7">The sequence shown here is derived from an EMBL/GenBank/DDBJ whole genome shotgun (WGS) entry which is preliminary data.</text>
</comment>
<dbReference type="EMBL" id="BMYO01000002">
    <property type="protein sequence ID" value="GHD59163.1"/>
    <property type="molecule type" value="Genomic_DNA"/>
</dbReference>
<evidence type="ECO:0000256" key="3">
    <source>
        <dbReference type="ARBA" id="ARBA00023237"/>
    </source>
</evidence>
<dbReference type="SUPFAM" id="SSF53955">
    <property type="entry name" value="Lysozyme-like"/>
    <property type="match status" value="1"/>
</dbReference>
<keyword evidence="4" id="KW-0175">Coiled coil</keyword>
<evidence type="ECO:0000313" key="8">
    <source>
        <dbReference type="Proteomes" id="UP000604737"/>
    </source>
</evidence>
<dbReference type="Proteomes" id="UP000604737">
    <property type="component" value="Unassembled WGS sequence"/>
</dbReference>
<evidence type="ECO:0000256" key="4">
    <source>
        <dbReference type="SAM" id="Coils"/>
    </source>
</evidence>
<keyword evidence="3" id="KW-0998">Cell outer membrane</keyword>
<reference evidence="8" key="1">
    <citation type="journal article" date="2019" name="Int. J. Syst. Evol. Microbiol.">
        <title>The Global Catalogue of Microorganisms (GCM) 10K type strain sequencing project: providing services to taxonomists for standard genome sequencing and annotation.</title>
        <authorList>
            <consortium name="The Broad Institute Genomics Platform"/>
            <consortium name="The Broad Institute Genome Sequencing Center for Infectious Disease"/>
            <person name="Wu L."/>
            <person name="Ma J."/>
        </authorList>
    </citation>
    <scope>NUCLEOTIDE SEQUENCE [LARGE SCALE GENOMIC DNA]</scope>
    <source>
        <strain evidence="8">KCTC 23701</strain>
    </source>
</reference>
<feature type="coiled-coil region" evidence="4">
    <location>
        <begin position="189"/>
        <end position="216"/>
    </location>
</feature>
<dbReference type="PANTHER" id="PTHR35936">
    <property type="entry name" value="MEMBRANE-BOUND LYTIC MUREIN TRANSGLYCOSYLASE F"/>
    <property type="match status" value="1"/>
</dbReference>
<dbReference type="SUPFAM" id="SSF53850">
    <property type="entry name" value="Periplasmic binding protein-like II"/>
    <property type="match status" value="1"/>
</dbReference>
<name>A0ABQ3H027_9NEIS</name>
<proteinExistence type="predicted"/>
<keyword evidence="8" id="KW-1185">Reference proteome</keyword>
<dbReference type="CDD" id="cd01009">
    <property type="entry name" value="PBP2_YfhD_N"/>
    <property type="match status" value="1"/>
</dbReference>
<dbReference type="InterPro" id="IPR023346">
    <property type="entry name" value="Lysozyme-like_dom_sf"/>
</dbReference>
<keyword evidence="2 5" id="KW-0732">Signal</keyword>
<keyword evidence="3" id="KW-0472">Membrane</keyword>
<dbReference type="SMART" id="SM00062">
    <property type="entry name" value="PBPb"/>
    <property type="match status" value="1"/>
</dbReference>
<dbReference type="InterPro" id="IPR001638">
    <property type="entry name" value="Solute-binding_3/MltF_N"/>
</dbReference>
<evidence type="ECO:0000313" key="7">
    <source>
        <dbReference type="EMBL" id="GHD59163.1"/>
    </source>
</evidence>
<dbReference type="Gene3D" id="3.40.190.10">
    <property type="entry name" value="Periplasmic binding protein-like II"/>
    <property type="match status" value="2"/>
</dbReference>
<accession>A0ABQ3H027</accession>
<organism evidence="7 8">
    <name type="scientific">Jeongeupia chitinilytica</name>
    <dbReference type="NCBI Taxonomy" id="1041641"/>
    <lineage>
        <taxon>Bacteria</taxon>
        <taxon>Pseudomonadati</taxon>
        <taxon>Pseudomonadota</taxon>
        <taxon>Betaproteobacteria</taxon>
        <taxon>Neisseriales</taxon>
        <taxon>Chitinibacteraceae</taxon>
        <taxon>Jeongeupia</taxon>
    </lineage>
</organism>
<sequence length="492" mass="55105">MSGNIIKSLLLGLIVSLGANLGAAPPASAPASAPARIYGELPYANPVYTGDLDGMIKRRLIRVLVVYSKTHYWVENGQQRGASYEALKAYEDELNKRLKTGNVKIFVLFVPTRRDQIIPALLAGRGDIAAAGLTITPERLKQVDFTTPTFTNINEVIVTGPNSPKLAKLEDLAGQSLYVRKSSSYWTHLQQLNQRFAREKRSLIRLEAAAEELQDEDLLEMVNSGLLKAAVVDDYKAKLWAKVLPKLQVRSDLVINANGQLAMMMRKNSPQLKADLDAFIKSHGQGTTFGNTILKRYLGEQNFVKNALQTTDLQRFESTKAIFQRYGKQYQMDYLLMMAQGYQESRLDQQARSHVGAIGVMQLMPATGKEMKVGDVRQVEPNIHAGVKYIRFMIDQYYAKEPMNTLNKGLFAFASYNAGAGRISQLRKEASKRGLDPNKWFNNVEVVAAEKIGPETVTYVSSIFKYYIAYTLLMKSEQERQTAKQRMKAPKG</sequence>
<dbReference type="Gene3D" id="1.10.530.10">
    <property type="match status" value="1"/>
</dbReference>
<feature type="domain" description="Solute-binding protein family 3/N-terminal" evidence="6">
    <location>
        <begin position="63"/>
        <end position="301"/>
    </location>
</feature>
<protein>
    <submittedName>
        <fullName evidence="7">Peptidoglycan lytic exotransglycosylase</fullName>
    </submittedName>
</protein>
<evidence type="ECO:0000256" key="5">
    <source>
        <dbReference type="SAM" id="SignalP"/>
    </source>
</evidence>
<dbReference type="RefSeq" id="WP_189459078.1">
    <property type="nucleotide sequence ID" value="NZ_BMYO01000002.1"/>
</dbReference>
<comment type="subcellular location">
    <subcellularLocation>
        <location evidence="1">Cell outer membrane</location>
        <topology evidence="1">Peripheral membrane protein</topology>
    </subcellularLocation>
</comment>
<feature type="chain" id="PRO_5047282496" evidence="5">
    <location>
        <begin position="24"/>
        <end position="492"/>
    </location>
</feature>
<dbReference type="InterPro" id="IPR008258">
    <property type="entry name" value="Transglycosylase_SLT_dom_1"/>
</dbReference>
<feature type="signal peptide" evidence="5">
    <location>
        <begin position="1"/>
        <end position="23"/>
    </location>
</feature>
<gene>
    <name evidence="7" type="ORF">GCM10007350_10220</name>
</gene>
<dbReference type="Pfam" id="PF01464">
    <property type="entry name" value="SLT"/>
    <property type="match status" value="1"/>
</dbReference>